<protein>
    <submittedName>
        <fullName evidence="1">Uncharacterized protein</fullName>
    </submittedName>
</protein>
<evidence type="ECO:0000313" key="2">
    <source>
        <dbReference type="Proteomes" id="UP001597273"/>
    </source>
</evidence>
<name>A0ABW4QHS7_9BACL</name>
<keyword evidence="2" id="KW-1185">Reference proteome</keyword>
<proteinExistence type="predicted"/>
<dbReference type="RefSeq" id="WP_204892048.1">
    <property type="nucleotide sequence ID" value="NZ_JBHUFW010000005.1"/>
</dbReference>
<reference evidence="2" key="1">
    <citation type="journal article" date="2019" name="Int. J. Syst. Evol. Microbiol.">
        <title>The Global Catalogue of Microorganisms (GCM) 10K type strain sequencing project: providing services to taxonomists for standard genome sequencing and annotation.</title>
        <authorList>
            <consortium name="The Broad Institute Genomics Platform"/>
            <consortium name="The Broad Institute Genome Sequencing Center for Infectious Disease"/>
            <person name="Wu L."/>
            <person name="Ma J."/>
        </authorList>
    </citation>
    <scope>NUCLEOTIDE SEQUENCE [LARGE SCALE GENOMIC DNA]</scope>
    <source>
        <strain evidence="2">CGMCC 1.15475</strain>
    </source>
</reference>
<dbReference type="EMBL" id="JBHUFW010000005">
    <property type="protein sequence ID" value="MFD1863153.1"/>
    <property type="molecule type" value="Genomic_DNA"/>
</dbReference>
<evidence type="ECO:0000313" key="1">
    <source>
        <dbReference type="EMBL" id="MFD1863153.1"/>
    </source>
</evidence>
<comment type="caution">
    <text evidence="1">The sequence shown here is derived from an EMBL/GenBank/DDBJ whole genome shotgun (WGS) entry which is preliminary data.</text>
</comment>
<organism evidence="1 2">
    <name type="scientific">Planococcus chinensis</name>
    <dbReference type="NCBI Taxonomy" id="272917"/>
    <lineage>
        <taxon>Bacteria</taxon>
        <taxon>Bacillati</taxon>
        <taxon>Bacillota</taxon>
        <taxon>Bacilli</taxon>
        <taxon>Bacillales</taxon>
        <taxon>Caryophanaceae</taxon>
        <taxon>Planococcus</taxon>
    </lineage>
</organism>
<dbReference type="Proteomes" id="UP001597273">
    <property type="component" value="Unassembled WGS sequence"/>
</dbReference>
<accession>A0ABW4QHS7</accession>
<sequence>MERVAPAEHQIPAIADKVAVMDERIEALKDRLEGKAICQAVLDVYGIDYCVVPVLHKEVAPLVKGIPDPSIAAIDLYLQQCTEPLDGPVIRKMMNQLFGTNLEGIAALSRTRISLFTKGQWIAKKDKDLFAIHTGREDIDVKVIPTAYFAEQTGSDSLPEPLASRLSALGYRFNEAIGAYYYSNPEGVSVPDAFKGKTIGSINEVTDRYFSHI</sequence>
<gene>
    <name evidence="1" type="ORF">ACFSDB_09430</name>
</gene>